<protein>
    <submittedName>
        <fullName evidence="1">Uncharacterized protein</fullName>
    </submittedName>
</protein>
<geneLocation type="plasmid" evidence="1 2">
    <name>unnamed1</name>
</geneLocation>
<name>A0ACD5EWN2_9HYPH</name>
<gene>
    <name evidence="1" type="ORF">A4U53_038760</name>
</gene>
<dbReference type="EMBL" id="CP171854">
    <property type="protein sequence ID" value="XKM43532.1"/>
    <property type="molecule type" value="Genomic_DNA"/>
</dbReference>
<evidence type="ECO:0000313" key="2">
    <source>
        <dbReference type="Proteomes" id="UP000078465"/>
    </source>
</evidence>
<proteinExistence type="predicted"/>
<evidence type="ECO:0000313" key="1">
    <source>
        <dbReference type="EMBL" id="XKM43532.1"/>
    </source>
</evidence>
<organism evidence="1 2">
    <name type="scientific">Rhizobium ruizarguesonis</name>
    <dbReference type="NCBI Taxonomy" id="2081791"/>
    <lineage>
        <taxon>Bacteria</taxon>
        <taxon>Pseudomonadati</taxon>
        <taxon>Pseudomonadota</taxon>
        <taxon>Alphaproteobacteria</taxon>
        <taxon>Hyphomicrobiales</taxon>
        <taxon>Rhizobiaceae</taxon>
        <taxon>Rhizobium/Agrobacterium group</taxon>
        <taxon>Rhizobium</taxon>
    </lineage>
</organism>
<sequence>MVHAAMTSANIGRQIASIALTASVIIIAARSGSSDEMPGEETYQALKQLAKEHPEEKYRLWMAERARQRAISDAEEPLWNADQVPRFYKGSP</sequence>
<accession>A0ACD5EWN2</accession>
<keyword evidence="1" id="KW-0614">Plasmid</keyword>
<dbReference type="Proteomes" id="UP000078465">
    <property type="component" value="Plasmid unnamed1"/>
</dbReference>
<reference evidence="1" key="1">
    <citation type="submission" date="2024-10" db="EMBL/GenBank/DDBJ databases">
        <title>Strain of Rhizobium-related bacteria isolated fromm roots of Vavilovia formosa.</title>
        <authorList>
            <person name="Kimeklis A."/>
            <person name="Afonin A."/>
        </authorList>
    </citation>
    <scope>NUCLEOTIDE SEQUENCE</scope>
    <source>
        <strain evidence="1">Vaf-46</strain>
    </source>
</reference>